<accession>G0R6H4</accession>
<dbReference type="STRING" id="857967.G0R6H4"/>
<organism evidence="6 7">
    <name type="scientific">Ichthyophthirius multifiliis</name>
    <name type="common">White spot disease agent</name>
    <name type="synonym">Ich</name>
    <dbReference type="NCBI Taxonomy" id="5932"/>
    <lineage>
        <taxon>Eukaryota</taxon>
        <taxon>Sar</taxon>
        <taxon>Alveolata</taxon>
        <taxon>Ciliophora</taxon>
        <taxon>Intramacronucleata</taxon>
        <taxon>Oligohymenophorea</taxon>
        <taxon>Hymenostomatida</taxon>
        <taxon>Ophryoglenina</taxon>
        <taxon>Ichthyophthirius</taxon>
    </lineage>
</organism>
<name>G0R6H4_ICHMU</name>
<dbReference type="EMBL" id="GL984398">
    <property type="protein sequence ID" value="EGR26940.1"/>
    <property type="molecule type" value="Genomic_DNA"/>
</dbReference>
<reference evidence="6 7" key="1">
    <citation type="submission" date="2011-07" db="EMBL/GenBank/DDBJ databases">
        <authorList>
            <person name="Coyne R."/>
            <person name="Brami D."/>
            <person name="Johnson J."/>
            <person name="Hostetler J."/>
            <person name="Hannick L."/>
            <person name="Clark T."/>
            <person name="Cassidy-Hanley D."/>
            <person name="Inman J."/>
        </authorList>
    </citation>
    <scope>NUCLEOTIDE SEQUENCE [LARGE SCALE GENOMIC DNA]</scope>
    <source>
        <strain evidence="6 7">G5</strain>
    </source>
</reference>
<sequence length="126" mass="15779">MSEYFRKYIKKENYPIHPNQIKFKTTFKNCILEALKKRQWRESDGNEWDIIWAEKEWIIDQMDYTQIGYQQKVNHYRNHYELTRKDLLTRNIKKHKKQLEKEGKTEELLQYFLKINSQLKIYLYQI</sequence>
<dbReference type="GO" id="GO:0070740">
    <property type="term" value="F:tubulin-glutamic acid ligase activity"/>
    <property type="evidence" value="ECO:0007669"/>
    <property type="project" value="TreeGrafter"/>
</dbReference>
<keyword evidence="4" id="KW-0067">ATP-binding</keyword>
<dbReference type="InterPro" id="IPR004344">
    <property type="entry name" value="TTL/TTLL_fam"/>
</dbReference>
<comment type="similarity">
    <text evidence="1">Belongs to the tubulin--tyrosine ligase family.</text>
</comment>
<dbReference type="GO" id="GO:0015631">
    <property type="term" value="F:tubulin binding"/>
    <property type="evidence" value="ECO:0007669"/>
    <property type="project" value="TreeGrafter"/>
</dbReference>
<dbReference type="GO" id="GO:0036064">
    <property type="term" value="C:ciliary basal body"/>
    <property type="evidence" value="ECO:0007669"/>
    <property type="project" value="TreeGrafter"/>
</dbReference>
<evidence type="ECO:0000256" key="1">
    <source>
        <dbReference type="ARBA" id="ARBA00006820"/>
    </source>
</evidence>
<dbReference type="GO" id="GO:0005524">
    <property type="term" value="F:ATP binding"/>
    <property type="evidence" value="ECO:0007669"/>
    <property type="project" value="UniProtKB-KW"/>
</dbReference>
<dbReference type="OrthoDB" id="202825at2759"/>
<dbReference type="Pfam" id="PF03133">
    <property type="entry name" value="TTL"/>
    <property type="match status" value="1"/>
</dbReference>
<evidence type="ECO:0000256" key="4">
    <source>
        <dbReference type="ARBA" id="ARBA00022840"/>
    </source>
</evidence>
<dbReference type="Proteomes" id="UP000008983">
    <property type="component" value="Unassembled WGS sequence"/>
</dbReference>
<dbReference type="GO" id="GO:0000226">
    <property type="term" value="P:microtubule cytoskeleton organization"/>
    <property type="evidence" value="ECO:0007669"/>
    <property type="project" value="TreeGrafter"/>
</dbReference>
<dbReference type="AlphaFoldDB" id="G0R6H4"/>
<evidence type="ECO:0000256" key="5">
    <source>
        <dbReference type="ARBA" id="ARBA00030445"/>
    </source>
</evidence>
<dbReference type="InParanoid" id="G0R6H4"/>
<protein>
    <recommendedName>
        <fullName evidence="5">Tubulin--tyrosine ligase-like protein 9</fullName>
    </recommendedName>
</protein>
<dbReference type="RefSeq" id="XP_004023824.1">
    <property type="nucleotide sequence ID" value="XM_004023775.1"/>
</dbReference>
<dbReference type="eggNOG" id="KOG2157">
    <property type="taxonomic scope" value="Eukaryota"/>
</dbReference>
<proteinExistence type="inferred from homology"/>
<evidence type="ECO:0000313" key="6">
    <source>
        <dbReference type="EMBL" id="EGR26940.1"/>
    </source>
</evidence>
<dbReference type="OMA" id="YWANVYS"/>
<keyword evidence="7" id="KW-1185">Reference proteome</keyword>
<evidence type="ECO:0000313" key="7">
    <source>
        <dbReference type="Proteomes" id="UP000008983"/>
    </source>
</evidence>
<evidence type="ECO:0000256" key="3">
    <source>
        <dbReference type="ARBA" id="ARBA00022741"/>
    </source>
</evidence>
<dbReference type="PANTHER" id="PTHR12241">
    <property type="entry name" value="TUBULIN POLYGLUTAMYLASE"/>
    <property type="match status" value="1"/>
</dbReference>
<evidence type="ECO:0000256" key="2">
    <source>
        <dbReference type="ARBA" id="ARBA00022598"/>
    </source>
</evidence>
<gene>
    <name evidence="6" type="ORF">IMG5_204520</name>
</gene>
<keyword evidence="3" id="KW-0547">Nucleotide-binding</keyword>
<dbReference type="PANTHER" id="PTHR12241:SF39">
    <property type="entry name" value="TUBULIN POLYGLUTAMYLASE TTLL9-RELATED"/>
    <property type="match status" value="1"/>
</dbReference>
<keyword evidence="2 6" id="KW-0436">Ligase</keyword>
<dbReference type="GeneID" id="14902990"/>